<feature type="region of interest" description="Disordered" evidence="1">
    <location>
        <begin position="461"/>
        <end position="499"/>
    </location>
</feature>
<dbReference type="HOGENOM" id="CLU_329293_0_0_1"/>
<feature type="compositionally biased region" description="Low complexity" evidence="1">
    <location>
        <begin position="589"/>
        <end position="599"/>
    </location>
</feature>
<evidence type="ECO:0000313" key="2">
    <source>
        <dbReference type="EMBL" id="KIV79825.1"/>
    </source>
</evidence>
<evidence type="ECO:0008006" key="4">
    <source>
        <dbReference type="Google" id="ProtNLM"/>
    </source>
</evidence>
<dbReference type="EMBL" id="KN846953">
    <property type="protein sequence ID" value="KIV79825.1"/>
    <property type="molecule type" value="Genomic_DNA"/>
</dbReference>
<reference evidence="2 3" key="1">
    <citation type="submission" date="2015-01" db="EMBL/GenBank/DDBJ databases">
        <title>The Genome Sequence of Exophiala sideris CBS121828.</title>
        <authorList>
            <consortium name="The Broad Institute Genomics Platform"/>
            <person name="Cuomo C."/>
            <person name="de Hoog S."/>
            <person name="Gorbushina A."/>
            <person name="Stielow B."/>
            <person name="Teixiera M."/>
            <person name="Abouelleil A."/>
            <person name="Chapman S.B."/>
            <person name="Priest M."/>
            <person name="Young S.K."/>
            <person name="Wortman J."/>
            <person name="Nusbaum C."/>
            <person name="Birren B."/>
        </authorList>
    </citation>
    <scope>NUCLEOTIDE SEQUENCE [LARGE SCALE GENOMIC DNA]</scope>
    <source>
        <strain evidence="2 3">CBS 121828</strain>
    </source>
</reference>
<dbReference type="PANTHER" id="PTHR38166:SF1">
    <property type="entry name" value="C2H2-TYPE DOMAIN-CONTAINING PROTEIN"/>
    <property type="match status" value="1"/>
</dbReference>
<name>A0A0D1VUG6_9EURO</name>
<dbReference type="AlphaFoldDB" id="A0A0D1VUG6"/>
<gene>
    <name evidence="2" type="ORF">PV11_07372</name>
</gene>
<protein>
    <recommendedName>
        <fullName evidence="4">C2H2-type domain-containing protein</fullName>
    </recommendedName>
</protein>
<feature type="compositionally biased region" description="Polar residues" evidence="1">
    <location>
        <begin position="474"/>
        <end position="487"/>
    </location>
</feature>
<feature type="region of interest" description="Disordered" evidence="1">
    <location>
        <begin position="584"/>
        <end position="647"/>
    </location>
</feature>
<evidence type="ECO:0000313" key="3">
    <source>
        <dbReference type="Proteomes" id="UP000053599"/>
    </source>
</evidence>
<accession>A0A0D1VUG6</accession>
<sequence>MEQLRAELLEAQSRTGCANEYLQPRIVGLAELSLSALHDPPSRYTDKKEEFERRKERISRLTNIKRIDNLHGRYQKSAVGDVTLDHTTAAPLVDTGEPSANLAESQPEFLQPWLSRSCYGCILDGSRAYHDTHSEYTNKVGEKSYSVKLDLPYTQMPQTKVRYGGDPSRHLSTSFFGAGDSMQIPLDLLGSMSLTPLLAWDRATKLSNLLFPGWDLTLLLSSPRTEYEKIQMQRVDRAFLSNDLYYWKQPSSFKQEPPLRVKTAEQSSDLPDLSVEFMRSESWDNPPRKAQDDSFPYQTAQALRSIYTPRDTQRDEDLRRKDEKKFKQYHAEKKTQAARIRERFAKNRKNAAEGVPSVLVPYDFFRPMKAGSSQVLALGDFEVFYQESLGDTRPPVLRQTFDPNDSPRVRRPAVIHTVKRKYAQPGPAFMAQGRESERLHHEATSSANRHAFPCVPCAATSGGPRLAPKEDTSRQSSVWSTGLTHDNSMGEKFSPTPTGDDMLTGLVRVEEVLSDDDVAFHSESSGISLVSTVESEGEESFVNESFSPQPTTDVQFGGHPDVPISEILRGLVQDFLPKAKTLMMQRPGSSISSVSVTSSMGETNLGPTSLSTSVTTISRRTRPRQNDSDDDSGSGRRPKRPRPSDIDIEPCSTVRLLLACPHAKFNPEMYSERNTNPTQASYHKCASKILTSIARLKQHLYRVHRRPEHYCSSCYEAFKNEEARSRHERLRTCPIIDCPFAEKMSPDQYQAIKRRRLGEDCVEAWFAIFRTLFPNARRLPDNPYVESTESLLSRRIVGEFTAFVEQEAPSRLAQRMGMPLFGTENATTLQWHLNQVLEEALPVVLAEVQHQYQLLEMARTINTVPAGADRAP</sequence>
<dbReference type="Proteomes" id="UP000053599">
    <property type="component" value="Unassembled WGS sequence"/>
</dbReference>
<evidence type="ECO:0000256" key="1">
    <source>
        <dbReference type="SAM" id="MobiDB-lite"/>
    </source>
</evidence>
<proteinExistence type="predicted"/>
<dbReference type="PANTHER" id="PTHR38166">
    <property type="entry name" value="C2H2-TYPE DOMAIN-CONTAINING PROTEIN-RELATED"/>
    <property type="match status" value="1"/>
</dbReference>
<organism evidence="2 3">
    <name type="scientific">Exophiala sideris</name>
    <dbReference type="NCBI Taxonomy" id="1016849"/>
    <lineage>
        <taxon>Eukaryota</taxon>
        <taxon>Fungi</taxon>
        <taxon>Dikarya</taxon>
        <taxon>Ascomycota</taxon>
        <taxon>Pezizomycotina</taxon>
        <taxon>Eurotiomycetes</taxon>
        <taxon>Chaetothyriomycetidae</taxon>
        <taxon>Chaetothyriales</taxon>
        <taxon>Herpotrichiellaceae</taxon>
        <taxon>Exophiala</taxon>
    </lineage>
</organism>
<dbReference type="STRING" id="1016849.A0A0D1VUG6"/>
<dbReference type="OrthoDB" id="3521097at2759"/>
<feature type="compositionally biased region" description="Low complexity" evidence="1">
    <location>
        <begin position="608"/>
        <end position="618"/>
    </location>
</feature>